<keyword evidence="2" id="KW-1185">Reference proteome</keyword>
<comment type="caution">
    <text evidence="1">The sequence shown here is derived from an EMBL/GenBank/DDBJ whole genome shotgun (WGS) entry which is preliminary data.</text>
</comment>
<accession>A0ABV0Z716</accession>
<proteinExistence type="predicted"/>
<name>A0ABV0Z716_9TELE</name>
<protein>
    <submittedName>
        <fullName evidence="1">Uncharacterized protein</fullName>
    </submittedName>
</protein>
<organism evidence="1 2">
    <name type="scientific">Ameca splendens</name>
    <dbReference type="NCBI Taxonomy" id="208324"/>
    <lineage>
        <taxon>Eukaryota</taxon>
        <taxon>Metazoa</taxon>
        <taxon>Chordata</taxon>
        <taxon>Craniata</taxon>
        <taxon>Vertebrata</taxon>
        <taxon>Euteleostomi</taxon>
        <taxon>Actinopterygii</taxon>
        <taxon>Neopterygii</taxon>
        <taxon>Teleostei</taxon>
        <taxon>Neoteleostei</taxon>
        <taxon>Acanthomorphata</taxon>
        <taxon>Ovalentaria</taxon>
        <taxon>Atherinomorphae</taxon>
        <taxon>Cyprinodontiformes</taxon>
        <taxon>Goodeidae</taxon>
        <taxon>Ameca</taxon>
    </lineage>
</organism>
<dbReference type="EMBL" id="JAHRIP010056503">
    <property type="protein sequence ID" value="MEQ2302018.1"/>
    <property type="molecule type" value="Genomic_DNA"/>
</dbReference>
<evidence type="ECO:0000313" key="2">
    <source>
        <dbReference type="Proteomes" id="UP001469553"/>
    </source>
</evidence>
<dbReference type="Proteomes" id="UP001469553">
    <property type="component" value="Unassembled WGS sequence"/>
</dbReference>
<evidence type="ECO:0000313" key="1">
    <source>
        <dbReference type="EMBL" id="MEQ2302018.1"/>
    </source>
</evidence>
<sequence>MSSISPISPVINNSISAQPTQTDKCMRKSAETHNLTHRGLQGINEKGNGYISGRLTCFWYQAWVCLALSCALLAASRSFQIVPSPFISTSPVENLKGHDKIHLRRAGTDCLKQVV</sequence>
<gene>
    <name evidence="1" type="ORF">AMECASPLE_002099</name>
</gene>
<reference evidence="1 2" key="1">
    <citation type="submission" date="2021-06" db="EMBL/GenBank/DDBJ databases">
        <authorList>
            <person name="Palmer J.M."/>
        </authorList>
    </citation>
    <scope>NUCLEOTIDE SEQUENCE [LARGE SCALE GENOMIC DNA]</scope>
    <source>
        <strain evidence="1 2">AS_MEX2019</strain>
        <tissue evidence="1">Muscle</tissue>
    </source>
</reference>